<reference evidence="1" key="1">
    <citation type="submission" date="2018-02" db="EMBL/GenBank/DDBJ databases">
        <title>The genomes of Aspergillus section Nigri reveals drivers in fungal speciation.</title>
        <authorList>
            <consortium name="DOE Joint Genome Institute"/>
            <person name="Vesth T.C."/>
            <person name="Nybo J."/>
            <person name="Theobald S."/>
            <person name="Brandl J."/>
            <person name="Frisvad J.C."/>
            <person name="Nielsen K.F."/>
            <person name="Lyhne E.K."/>
            <person name="Kogle M.E."/>
            <person name="Kuo A."/>
            <person name="Riley R."/>
            <person name="Clum A."/>
            <person name="Nolan M."/>
            <person name="Lipzen A."/>
            <person name="Salamov A."/>
            <person name="Henrissat B."/>
            <person name="Wiebenga A."/>
            <person name="De vries R.P."/>
            <person name="Grigoriev I.V."/>
            <person name="Mortensen U.H."/>
            <person name="Andersen M.R."/>
            <person name="Baker S.E."/>
        </authorList>
    </citation>
    <scope>NUCLEOTIDE SEQUENCE</scope>
    <source>
        <strain evidence="1">CBS 621.78</strain>
    </source>
</reference>
<keyword evidence="2" id="KW-1185">Reference proteome</keyword>
<accession>A0ACD1GBB1</accession>
<gene>
    <name evidence="1" type="ORF">BO95DRAFT_431145</name>
</gene>
<organism evidence="1 2">
    <name type="scientific">Aspergillus brunneoviolaceus CBS 621.78</name>
    <dbReference type="NCBI Taxonomy" id="1450534"/>
    <lineage>
        <taxon>Eukaryota</taxon>
        <taxon>Fungi</taxon>
        <taxon>Dikarya</taxon>
        <taxon>Ascomycota</taxon>
        <taxon>Pezizomycotina</taxon>
        <taxon>Eurotiomycetes</taxon>
        <taxon>Eurotiomycetidae</taxon>
        <taxon>Eurotiales</taxon>
        <taxon>Aspergillaceae</taxon>
        <taxon>Aspergillus</taxon>
        <taxon>Aspergillus subgen. Circumdati</taxon>
    </lineage>
</organism>
<dbReference type="EMBL" id="KZ825336">
    <property type="protein sequence ID" value="RAH46539.1"/>
    <property type="molecule type" value="Genomic_DNA"/>
</dbReference>
<dbReference type="Proteomes" id="UP000249057">
    <property type="component" value="Unassembled WGS sequence"/>
</dbReference>
<sequence length="149" mass="16169">MALIYGVGLLKAARHGMFRPAPNENPLRLNDQGGEKEKGRARVEAVQAGGACRVLGLVGFEIPFLCGVVEPDFGSLAGWMEVRNDSSFHPMPDLHYKVPNAEGISPMDYHILFPGSLSSHPALALCRLVDFTPLSVAIHAAQPIPQLWE</sequence>
<proteinExistence type="predicted"/>
<protein>
    <submittedName>
        <fullName evidence="1">Uncharacterized protein</fullName>
    </submittedName>
</protein>
<evidence type="ECO:0000313" key="1">
    <source>
        <dbReference type="EMBL" id="RAH46539.1"/>
    </source>
</evidence>
<name>A0ACD1GBB1_9EURO</name>
<evidence type="ECO:0000313" key="2">
    <source>
        <dbReference type="Proteomes" id="UP000249057"/>
    </source>
</evidence>